<dbReference type="Proteomes" id="UP001528920">
    <property type="component" value="Unassembled WGS sequence"/>
</dbReference>
<accession>A0ABT5VUU3</accession>
<evidence type="ECO:0000313" key="2">
    <source>
        <dbReference type="Proteomes" id="UP001528920"/>
    </source>
</evidence>
<evidence type="ECO:0008006" key="3">
    <source>
        <dbReference type="Google" id="ProtNLM"/>
    </source>
</evidence>
<gene>
    <name evidence="1" type="ORF">L3049_14370</name>
</gene>
<comment type="caution">
    <text evidence="1">The sequence shown here is derived from an EMBL/GenBank/DDBJ whole genome shotgun (WGS) entry which is preliminary data.</text>
</comment>
<name>A0ABT5VUU3_9BACT</name>
<evidence type="ECO:0000313" key="1">
    <source>
        <dbReference type="EMBL" id="MDE5419182.1"/>
    </source>
</evidence>
<dbReference type="EMBL" id="JAKJSC010000003">
    <property type="protein sequence ID" value="MDE5419182.1"/>
    <property type="molecule type" value="Genomic_DNA"/>
</dbReference>
<reference evidence="1 2" key="1">
    <citation type="submission" date="2022-01" db="EMBL/GenBank/DDBJ databases">
        <title>Labilibaculum sp. nov, a marine bacterium isolated from Antarctica.</title>
        <authorList>
            <person name="Dai W."/>
        </authorList>
    </citation>
    <scope>NUCLEOTIDE SEQUENCE [LARGE SCALE GENOMIC DNA]</scope>
    <source>
        <strain evidence="1 2">DW002</strain>
    </source>
</reference>
<protein>
    <recommendedName>
        <fullName evidence="3">Peptidase M10 metallopeptidase domain-containing protein</fullName>
    </recommendedName>
</protein>
<proteinExistence type="predicted"/>
<sequence length="216" mass="26555">MDYISKYTDEMDIHIEEYRNTILIKQRWKYNWLNEEGTSPWTYMEKKEFHHKCDKQIWGIWGNYYDLEAFGDSDFVKRNKNKLFQVNFDIEWVKSNQHWTVDAKKVNDPNAPYSRMCWAERKIWLTQQDYKKIDIVRSYGAFDHVTVAHEFGHSIGNVPDFQNMHWDEYREESKYYYDKTSMMNLGMKLRYRHLDYVLAVLNMMILDTEFKHSDWF</sequence>
<dbReference type="RefSeq" id="WP_275110512.1">
    <property type="nucleotide sequence ID" value="NZ_JAKJSC010000003.1"/>
</dbReference>
<keyword evidence="2" id="KW-1185">Reference proteome</keyword>
<organism evidence="1 2">
    <name type="scientific">Paralabilibaculum antarcticum</name>
    <dbReference type="NCBI Taxonomy" id="2912572"/>
    <lineage>
        <taxon>Bacteria</taxon>
        <taxon>Pseudomonadati</taxon>
        <taxon>Bacteroidota</taxon>
        <taxon>Bacteroidia</taxon>
        <taxon>Marinilabiliales</taxon>
        <taxon>Marinifilaceae</taxon>
        <taxon>Paralabilibaculum</taxon>
    </lineage>
</organism>